<gene>
    <name evidence="1" type="ORF">PHYBLDRAFT_167536</name>
</gene>
<reference evidence="2" key="1">
    <citation type="submission" date="2015-06" db="EMBL/GenBank/DDBJ databases">
        <title>Expansion of signal transduction pathways in fungi by whole-genome duplication.</title>
        <authorList>
            <consortium name="DOE Joint Genome Institute"/>
            <person name="Corrochano L.M."/>
            <person name="Kuo A."/>
            <person name="Marcet-Houben M."/>
            <person name="Polaino S."/>
            <person name="Salamov A."/>
            <person name="Villalobos J.M."/>
            <person name="Alvarez M.I."/>
            <person name="Avalos J."/>
            <person name="Benito E.P."/>
            <person name="Benoit I."/>
            <person name="Burger G."/>
            <person name="Camino L.P."/>
            <person name="Canovas D."/>
            <person name="Cerda-Olmedo E."/>
            <person name="Cheng J.-F."/>
            <person name="Dominguez A."/>
            <person name="Elias M."/>
            <person name="Eslava A.P."/>
            <person name="Glaser F."/>
            <person name="Grimwood J."/>
            <person name="Gutierrez G."/>
            <person name="Heitman J."/>
            <person name="Henrissat B."/>
            <person name="Iturriaga E.A."/>
            <person name="Lang B.F."/>
            <person name="Lavin J.L."/>
            <person name="Lee S."/>
            <person name="Li W."/>
            <person name="Lindquist E."/>
            <person name="Lopez-Garcia S."/>
            <person name="Luque E.M."/>
            <person name="Marcos A.T."/>
            <person name="Martin J."/>
            <person name="McCluskey K."/>
            <person name="Medina H.R."/>
            <person name="Miralles-Duran A."/>
            <person name="Miyazaki A."/>
            <person name="Munoz-Torres E."/>
            <person name="Oguiza J.A."/>
            <person name="Ohm R."/>
            <person name="Olmedo M."/>
            <person name="Orejas M."/>
            <person name="Ortiz-Castellanos L."/>
            <person name="Pisabarro A.G."/>
            <person name="Rodriguez-Romero J."/>
            <person name="Ruiz-Herrera J."/>
            <person name="Ruiz-Vazquez R."/>
            <person name="Sanz C."/>
            <person name="Schackwitz W."/>
            <person name="Schmutz J."/>
            <person name="Shahriari M."/>
            <person name="Shelest E."/>
            <person name="Silva-Franco F."/>
            <person name="Soanes D."/>
            <person name="Syed K."/>
            <person name="Tagua V.G."/>
            <person name="Talbot N.J."/>
            <person name="Thon M."/>
            <person name="De vries R.P."/>
            <person name="Wiebenga A."/>
            <person name="Yadav J.S."/>
            <person name="Braun E.L."/>
            <person name="Baker S."/>
            <person name="Garre V."/>
            <person name="Horwitz B."/>
            <person name="Torres-Martinez S."/>
            <person name="Idnurm A."/>
            <person name="Herrera-Estrella A."/>
            <person name="Gabaldon T."/>
            <person name="Grigoriev I.V."/>
        </authorList>
    </citation>
    <scope>NUCLEOTIDE SEQUENCE [LARGE SCALE GENOMIC DNA]</scope>
    <source>
        <strain evidence="2">NRRL 1555(-)</strain>
    </source>
</reference>
<evidence type="ECO:0000313" key="2">
    <source>
        <dbReference type="Proteomes" id="UP000077315"/>
    </source>
</evidence>
<accession>A0A163AKI4</accession>
<protein>
    <submittedName>
        <fullName evidence="1">Uncharacterized protein</fullName>
    </submittedName>
</protein>
<dbReference type="RefSeq" id="XP_018292151.1">
    <property type="nucleotide sequence ID" value="XM_018435664.1"/>
</dbReference>
<organism evidence="1 2">
    <name type="scientific">Phycomyces blakesleeanus (strain ATCC 8743b / DSM 1359 / FGSC 10004 / NBRC 33097 / NRRL 1555)</name>
    <dbReference type="NCBI Taxonomy" id="763407"/>
    <lineage>
        <taxon>Eukaryota</taxon>
        <taxon>Fungi</taxon>
        <taxon>Fungi incertae sedis</taxon>
        <taxon>Mucoromycota</taxon>
        <taxon>Mucoromycotina</taxon>
        <taxon>Mucoromycetes</taxon>
        <taxon>Mucorales</taxon>
        <taxon>Phycomycetaceae</taxon>
        <taxon>Phycomyces</taxon>
    </lineage>
</organism>
<name>A0A163AKI4_PHYB8</name>
<dbReference type="AlphaFoldDB" id="A0A163AKI4"/>
<dbReference type="GeneID" id="28996570"/>
<keyword evidence="2" id="KW-1185">Reference proteome</keyword>
<proteinExistence type="predicted"/>
<dbReference type="Proteomes" id="UP000077315">
    <property type="component" value="Unassembled WGS sequence"/>
</dbReference>
<dbReference type="EMBL" id="KV440979">
    <property type="protein sequence ID" value="OAD74111.1"/>
    <property type="molecule type" value="Genomic_DNA"/>
</dbReference>
<sequence length="123" mass="13967">MRLFFCSVINGLSVGRDVEYALISKFDVTPTLTTLSERLKTYNNNVPTIPGKNINKTHVRSSLPVHHNPPYTTPRILNFRYFHNFPFLSQTTPHSSLSNSSIPTLCPISQHGLFLDDIRIVLQ</sequence>
<evidence type="ECO:0000313" key="1">
    <source>
        <dbReference type="EMBL" id="OAD74111.1"/>
    </source>
</evidence>
<dbReference type="VEuPathDB" id="FungiDB:PHYBLDRAFT_167536"/>
<dbReference type="InParanoid" id="A0A163AKI4"/>